<accession>A0A816HSX7</accession>
<dbReference type="Proteomes" id="UP000663828">
    <property type="component" value="Unassembled WGS sequence"/>
</dbReference>
<gene>
    <name evidence="1" type="ORF">XAT740_LOCUS64489</name>
</gene>
<evidence type="ECO:0000313" key="1">
    <source>
        <dbReference type="EMBL" id="CAF1692072.1"/>
    </source>
</evidence>
<feature type="non-terminal residue" evidence="1">
    <location>
        <position position="1"/>
    </location>
</feature>
<organism evidence="1 2">
    <name type="scientific">Adineta ricciae</name>
    <name type="common">Rotifer</name>
    <dbReference type="NCBI Taxonomy" id="249248"/>
    <lineage>
        <taxon>Eukaryota</taxon>
        <taxon>Metazoa</taxon>
        <taxon>Spiralia</taxon>
        <taxon>Gnathifera</taxon>
        <taxon>Rotifera</taxon>
        <taxon>Eurotatoria</taxon>
        <taxon>Bdelloidea</taxon>
        <taxon>Adinetida</taxon>
        <taxon>Adinetidae</taxon>
        <taxon>Adineta</taxon>
    </lineage>
</organism>
<sequence length="105" mass="10943">SLNAQQRSWWTSIRDKVVNPVLAGAAIVGASAIHPSLGTATAIGLGKRELNTEVENEIESFLGSLNAQQRSWWTSIRDKVVNPVLAGAAIVGASAIHPSLGTATA</sequence>
<proteinExistence type="predicted"/>
<comment type="caution">
    <text evidence="1">The sequence shown here is derived from an EMBL/GenBank/DDBJ whole genome shotgun (WGS) entry which is preliminary data.</text>
</comment>
<name>A0A816HSX7_ADIRI</name>
<feature type="non-terminal residue" evidence="1">
    <location>
        <position position="105"/>
    </location>
</feature>
<dbReference type="AlphaFoldDB" id="A0A816HSX7"/>
<evidence type="ECO:0000313" key="2">
    <source>
        <dbReference type="Proteomes" id="UP000663828"/>
    </source>
</evidence>
<dbReference type="EMBL" id="CAJNOR010022497">
    <property type="protein sequence ID" value="CAF1692072.1"/>
    <property type="molecule type" value="Genomic_DNA"/>
</dbReference>
<protein>
    <submittedName>
        <fullName evidence="1">Uncharacterized protein</fullName>
    </submittedName>
</protein>
<reference evidence="1" key="1">
    <citation type="submission" date="2021-02" db="EMBL/GenBank/DDBJ databases">
        <authorList>
            <person name="Nowell W R."/>
        </authorList>
    </citation>
    <scope>NUCLEOTIDE SEQUENCE</scope>
</reference>
<keyword evidence="2" id="KW-1185">Reference proteome</keyword>